<sequence length="78" mass="8739">MAADSFYRIYQFFSVLDWTIALRNELEYFCCIYLDWAVAALPEPAGADPLRAAILAVLTQLMYYAFNPSASSHISPPG</sequence>
<protein>
    <submittedName>
        <fullName evidence="1">Uncharacterized protein</fullName>
    </submittedName>
</protein>
<reference evidence="1" key="1">
    <citation type="submission" date="2023-03" db="EMBL/GenBank/DDBJ databases">
        <title>Massive genome expansion in bonnet fungi (Mycena s.s.) driven by repeated elements and novel gene families across ecological guilds.</title>
        <authorList>
            <consortium name="Lawrence Berkeley National Laboratory"/>
            <person name="Harder C.B."/>
            <person name="Miyauchi S."/>
            <person name="Viragh M."/>
            <person name="Kuo A."/>
            <person name="Thoen E."/>
            <person name="Andreopoulos B."/>
            <person name="Lu D."/>
            <person name="Skrede I."/>
            <person name="Drula E."/>
            <person name="Henrissat B."/>
            <person name="Morin E."/>
            <person name="Kohler A."/>
            <person name="Barry K."/>
            <person name="LaButti K."/>
            <person name="Morin E."/>
            <person name="Salamov A."/>
            <person name="Lipzen A."/>
            <person name="Mereny Z."/>
            <person name="Hegedus B."/>
            <person name="Baldrian P."/>
            <person name="Stursova M."/>
            <person name="Weitz H."/>
            <person name="Taylor A."/>
            <person name="Grigoriev I.V."/>
            <person name="Nagy L.G."/>
            <person name="Martin F."/>
            <person name="Kauserud H."/>
        </authorList>
    </citation>
    <scope>NUCLEOTIDE SEQUENCE</scope>
    <source>
        <strain evidence="1">CBHHK188m</strain>
    </source>
</reference>
<dbReference type="EMBL" id="JARJLG010000023">
    <property type="protein sequence ID" value="KAJ7770916.1"/>
    <property type="molecule type" value="Genomic_DNA"/>
</dbReference>
<organism evidence="1 2">
    <name type="scientific">Mycena maculata</name>
    <dbReference type="NCBI Taxonomy" id="230809"/>
    <lineage>
        <taxon>Eukaryota</taxon>
        <taxon>Fungi</taxon>
        <taxon>Dikarya</taxon>
        <taxon>Basidiomycota</taxon>
        <taxon>Agaricomycotina</taxon>
        <taxon>Agaricomycetes</taxon>
        <taxon>Agaricomycetidae</taxon>
        <taxon>Agaricales</taxon>
        <taxon>Marasmiineae</taxon>
        <taxon>Mycenaceae</taxon>
        <taxon>Mycena</taxon>
    </lineage>
</organism>
<evidence type="ECO:0000313" key="2">
    <source>
        <dbReference type="Proteomes" id="UP001215280"/>
    </source>
</evidence>
<proteinExistence type="predicted"/>
<accession>A0AAD7JWK3</accession>
<dbReference type="AlphaFoldDB" id="A0AAD7JWK3"/>
<dbReference type="Proteomes" id="UP001215280">
    <property type="component" value="Unassembled WGS sequence"/>
</dbReference>
<gene>
    <name evidence="1" type="ORF">DFH07DRAFT_805690</name>
</gene>
<keyword evidence="2" id="KW-1185">Reference proteome</keyword>
<name>A0AAD7JWK3_9AGAR</name>
<evidence type="ECO:0000313" key="1">
    <source>
        <dbReference type="EMBL" id="KAJ7770916.1"/>
    </source>
</evidence>
<comment type="caution">
    <text evidence="1">The sequence shown here is derived from an EMBL/GenBank/DDBJ whole genome shotgun (WGS) entry which is preliminary data.</text>
</comment>